<evidence type="ECO:0000313" key="3">
    <source>
        <dbReference type="EMBL" id="MBB5751102.1"/>
    </source>
</evidence>
<feature type="signal peptide" evidence="2">
    <location>
        <begin position="1"/>
        <end position="24"/>
    </location>
</feature>
<name>A0A7W9CSQ6_9HYPH</name>
<dbReference type="RefSeq" id="WP_183851685.1">
    <property type="nucleotide sequence ID" value="NZ_JACHOO010000001.1"/>
</dbReference>
<dbReference type="EMBL" id="JACHOO010000001">
    <property type="protein sequence ID" value="MBB5751102.1"/>
    <property type="molecule type" value="Genomic_DNA"/>
</dbReference>
<feature type="chain" id="PRO_5030802308" evidence="2">
    <location>
        <begin position="25"/>
        <end position="84"/>
    </location>
</feature>
<organism evidence="3 4">
    <name type="scientific">Prosthecomicrobium pneumaticum</name>
    <dbReference type="NCBI Taxonomy" id="81895"/>
    <lineage>
        <taxon>Bacteria</taxon>
        <taxon>Pseudomonadati</taxon>
        <taxon>Pseudomonadota</taxon>
        <taxon>Alphaproteobacteria</taxon>
        <taxon>Hyphomicrobiales</taxon>
        <taxon>Kaistiaceae</taxon>
        <taxon>Prosthecomicrobium</taxon>
    </lineage>
</organism>
<reference evidence="3 4" key="1">
    <citation type="submission" date="2020-08" db="EMBL/GenBank/DDBJ databases">
        <title>Genomic Encyclopedia of Type Strains, Phase IV (KMG-IV): sequencing the most valuable type-strain genomes for metagenomic binning, comparative biology and taxonomic classification.</title>
        <authorList>
            <person name="Goeker M."/>
        </authorList>
    </citation>
    <scope>NUCLEOTIDE SEQUENCE [LARGE SCALE GENOMIC DNA]</scope>
    <source>
        <strain evidence="3 4">DSM 16268</strain>
    </source>
</reference>
<comment type="caution">
    <text evidence="3">The sequence shown here is derived from an EMBL/GenBank/DDBJ whole genome shotgun (WGS) entry which is preliminary data.</text>
</comment>
<dbReference type="Proteomes" id="UP000523821">
    <property type="component" value="Unassembled WGS sequence"/>
</dbReference>
<evidence type="ECO:0000256" key="1">
    <source>
        <dbReference type="SAM" id="MobiDB-lite"/>
    </source>
</evidence>
<accession>A0A7W9CSQ6</accession>
<proteinExistence type="predicted"/>
<feature type="region of interest" description="Disordered" evidence="1">
    <location>
        <begin position="25"/>
        <end position="84"/>
    </location>
</feature>
<gene>
    <name evidence="3" type="ORF">GGQ63_000145</name>
</gene>
<evidence type="ECO:0000256" key="2">
    <source>
        <dbReference type="SAM" id="SignalP"/>
    </source>
</evidence>
<keyword evidence="2" id="KW-0732">Signal</keyword>
<feature type="compositionally biased region" description="Gly residues" evidence="1">
    <location>
        <begin position="72"/>
        <end position="84"/>
    </location>
</feature>
<feature type="compositionally biased region" description="Polar residues" evidence="1">
    <location>
        <begin position="40"/>
        <end position="63"/>
    </location>
</feature>
<keyword evidence="4" id="KW-1185">Reference proteome</keyword>
<sequence length="84" mass="7923">MKTELLKVSALAALLVAGSVPAFAQSNPPAGANTECAPGTTGTIVPNADGTTSCVQSNANDNNSATGTDAPGTGGTDGSGSGSQ</sequence>
<evidence type="ECO:0000313" key="4">
    <source>
        <dbReference type="Proteomes" id="UP000523821"/>
    </source>
</evidence>
<dbReference type="AlphaFoldDB" id="A0A7W9CSQ6"/>
<protein>
    <submittedName>
        <fullName evidence="3">Uncharacterized protein</fullName>
    </submittedName>
</protein>